<dbReference type="AlphaFoldDB" id="A0A7M7RCV0"/>
<dbReference type="SMART" id="SM01100">
    <property type="entry name" value="CRAL_TRIO_N"/>
    <property type="match status" value="1"/>
</dbReference>
<dbReference type="PROSITE" id="PS50866">
    <property type="entry name" value="GOLD"/>
    <property type="match status" value="1"/>
</dbReference>
<sequence>MATEAEKLGITSKQYDTFLKFKERVSDAIQPYHDDYWLRRFLRGKKFDIKKAESLFRKDIVWREENKVATIAEDFKTPEVLEKYRIGGMIGFGKDGRPIFLDPFGLIDFKGLLHAVTQTDLMKFYIQRFSGLNDLMIEQSKKLNTNVEGIHFIMDFEHLGRQHLSRPSTQLQISIVNMCEAHFPELLFRIYILRSPRLFPLLYSLISPFLGEHTRNRAVFCKDNFKEVLLKYIDADVLPVYWGGTKEEDGDGQCPSLVRRGGKVPKELYLTGRTVSIDPSQMTKKEISSRGSLELTYNVTKPDSVINYEFRTQDNDIGFGIKFIAEDGTKTVIAESQHLNCHRCPETGTIELKDPGTYVVKFDNSYSWTRSKKLFYWIELLETDETVEEQVKNQVPQIEIESEFLPAEEG</sequence>
<dbReference type="EnsemblMetazoa" id="XM_784457">
    <property type="protein sequence ID" value="XP_789550"/>
    <property type="gene ID" value="LOC584599"/>
</dbReference>
<evidence type="ECO:0000259" key="1">
    <source>
        <dbReference type="PROSITE" id="PS50191"/>
    </source>
</evidence>
<dbReference type="PANTHER" id="PTHR23324">
    <property type="entry name" value="SEC14 RELATED PROTEIN"/>
    <property type="match status" value="1"/>
</dbReference>
<name>A0A7M7RCV0_STRPU</name>
<dbReference type="SUPFAM" id="SSF101576">
    <property type="entry name" value="Supernatant protein factor (SPF), C-terminal domain"/>
    <property type="match status" value="1"/>
</dbReference>
<dbReference type="GO" id="GO:0005737">
    <property type="term" value="C:cytoplasm"/>
    <property type="evidence" value="ECO:0000318"/>
    <property type="project" value="GO_Central"/>
</dbReference>
<evidence type="ECO:0008006" key="5">
    <source>
        <dbReference type="Google" id="ProtNLM"/>
    </source>
</evidence>
<dbReference type="InterPro" id="IPR036865">
    <property type="entry name" value="CRAL-TRIO_dom_sf"/>
</dbReference>
<dbReference type="InterPro" id="IPR009038">
    <property type="entry name" value="GOLD_dom"/>
</dbReference>
<evidence type="ECO:0000259" key="2">
    <source>
        <dbReference type="PROSITE" id="PS50866"/>
    </source>
</evidence>
<dbReference type="InterPro" id="IPR036598">
    <property type="entry name" value="GOLD_dom_sf"/>
</dbReference>
<dbReference type="KEGG" id="spu:584599"/>
<dbReference type="CDD" id="cd00170">
    <property type="entry name" value="SEC14"/>
    <property type="match status" value="1"/>
</dbReference>
<dbReference type="InterPro" id="IPR011074">
    <property type="entry name" value="CRAL/TRIO_N_dom"/>
</dbReference>
<reference evidence="3" key="2">
    <citation type="submission" date="2021-01" db="UniProtKB">
        <authorList>
            <consortium name="EnsemblMetazoa"/>
        </authorList>
    </citation>
    <scope>IDENTIFICATION</scope>
</reference>
<dbReference type="InParanoid" id="A0A7M7RCV0"/>
<organism evidence="3 4">
    <name type="scientific">Strongylocentrotus purpuratus</name>
    <name type="common">Purple sea urchin</name>
    <dbReference type="NCBI Taxonomy" id="7668"/>
    <lineage>
        <taxon>Eukaryota</taxon>
        <taxon>Metazoa</taxon>
        <taxon>Echinodermata</taxon>
        <taxon>Eleutherozoa</taxon>
        <taxon>Echinozoa</taxon>
        <taxon>Echinoidea</taxon>
        <taxon>Euechinoidea</taxon>
        <taxon>Echinacea</taxon>
        <taxon>Camarodonta</taxon>
        <taxon>Echinidea</taxon>
        <taxon>Strongylocentrotidae</taxon>
        <taxon>Strongylocentrotus</taxon>
    </lineage>
</organism>
<dbReference type="InterPro" id="IPR058960">
    <property type="entry name" value="Ctg-1-like_C"/>
</dbReference>
<reference evidence="4" key="1">
    <citation type="submission" date="2015-02" db="EMBL/GenBank/DDBJ databases">
        <title>Genome sequencing for Strongylocentrotus purpuratus.</title>
        <authorList>
            <person name="Murali S."/>
            <person name="Liu Y."/>
            <person name="Vee V."/>
            <person name="English A."/>
            <person name="Wang M."/>
            <person name="Skinner E."/>
            <person name="Han Y."/>
            <person name="Muzny D.M."/>
            <person name="Worley K.C."/>
            <person name="Gibbs R.A."/>
        </authorList>
    </citation>
    <scope>NUCLEOTIDE SEQUENCE</scope>
</reference>
<dbReference type="OMA" id="IVWREEN"/>
<dbReference type="InterPro" id="IPR051064">
    <property type="entry name" value="SEC14/CRAL-TRIO_domain"/>
</dbReference>
<keyword evidence="4" id="KW-1185">Reference proteome</keyword>
<protein>
    <recommendedName>
        <fullName evidence="5">SEC14-like protein 2</fullName>
    </recommendedName>
</protein>
<feature type="domain" description="CRAL-TRIO" evidence="1">
    <location>
        <begin position="77"/>
        <end position="250"/>
    </location>
</feature>
<evidence type="ECO:0000313" key="3">
    <source>
        <dbReference type="EnsemblMetazoa" id="XP_789550"/>
    </source>
</evidence>
<dbReference type="Gene3D" id="3.40.525.10">
    <property type="entry name" value="CRAL-TRIO lipid binding domain"/>
    <property type="match status" value="1"/>
</dbReference>
<dbReference type="SUPFAM" id="SSF46938">
    <property type="entry name" value="CRAL/TRIO N-terminal domain"/>
    <property type="match status" value="1"/>
</dbReference>
<evidence type="ECO:0000313" key="4">
    <source>
        <dbReference type="Proteomes" id="UP000007110"/>
    </source>
</evidence>
<accession>A0A7M7RCV0</accession>
<feature type="domain" description="GOLD" evidence="2">
    <location>
        <begin position="280"/>
        <end position="380"/>
    </location>
</feature>
<proteinExistence type="predicted"/>
<dbReference type="PROSITE" id="PS50191">
    <property type="entry name" value="CRAL_TRIO"/>
    <property type="match status" value="1"/>
</dbReference>
<dbReference type="InterPro" id="IPR036273">
    <property type="entry name" value="CRAL/TRIO_N_dom_sf"/>
</dbReference>
<dbReference type="Pfam" id="PF25883">
    <property type="entry name" value="F28H7_8_C"/>
    <property type="match status" value="1"/>
</dbReference>
<dbReference type="PANTHER" id="PTHR23324:SF83">
    <property type="entry name" value="SEC14-LIKE PROTEIN 2"/>
    <property type="match status" value="1"/>
</dbReference>
<dbReference type="PRINTS" id="PR00180">
    <property type="entry name" value="CRETINALDHBP"/>
</dbReference>
<dbReference type="RefSeq" id="XP_789550.2">
    <property type="nucleotide sequence ID" value="XM_784457.5"/>
</dbReference>
<dbReference type="SUPFAM" id="SSF52087">
    <property type="entry name" value="CRAL/TRIO domain"/>
    <property type="match status" value="1"/>
</dbReference>
<dbReference type="SMART" id="SM00516">
    <property type="entry name" value="SEC14"/>
    <property type="match status" value="1"/>
</dbReference>
<dbReference type="InterPro" id="IPR001251">
    <property type="entry name" value="CRAL-TRIO_dom"/>
</dbReference>
<dbReference type="Proteomes" id="UP000007110">
    <property type="component" value="Unassembled WGS sequence"/>
</dbReference>
<dbReference type="GeneID" id="584599"/>
<dbReference type="Gene3D" id="2.60.120.680">
    <property type="entry name" value="GOLD domain"/>
    <property type="match status" value="1"/>
</dbReference>
<dbReference type="OrthoDB" id="1434354at2759"/>
<dbReference type="Pfam" id="PF00650">
    <property type="entry name" value="CRAL_TRIO"/>
    <property type="match status" value="1"/>
</dbReference>